<feature type="compositionally biased region" description="Low complexity" evidence="15">
    <location>
        <begin position="219"/>
        <end position="231"/>
    </location>
</feature>
<gene>
    <name evidence="18" type="ORF">SEMRO_97_G049910.1</name>
</gene>
<dbReference type="NCBIfam" id="TIGR01813">
    <property type="entry name" value="flavo_cyto_c"/>
    <property type="match status" value="1"/>
</dbReference>
<evidence type="ECO:0000256" key="11">
    <source>
        <dbReference type="ARBA" id="ARBA00023136"/>
    </source>
</evidence>
<dbReference type="InterPro" id="IPR036400">
    <property type="entry name" value="Cyt_B5-like_heme/steroid_sf"/>
</dbReference>
<dbReference type="GO" id="GO:0016972">
    <property type="term" value="F:thiol oxidase activity"/>
    <property type="evidence" value="ECO:0007669"/>
    <property type="project" value="InterPro"/>
</dbReference>
<evidence type="ECO:0000256" key="16">
    <source>
        <dbReference type="SAM" id="SignalP"/>
    </source>
</evidence>
<keyword evidence="13" id="KW-0325">Glycoprotein</keyword>
<dbReference type="SUPFAM" id="SSF51905">
    <property type="entry name" value="FAD/NAD(P)-binding domain"/>
    <property type="match status" value="1"/>
</dbReference>
<comment type="caution">
    <text evidence="18">The sequence shown here is derived from an EMBL/GenBank/DDBJ whole genome shotgun (WGS) entry which is preliminary data.</text>
</comment>
<dbReference type="GO" id="GO:0071949">
    <property type="term" value="F:FAD binding"/>
    <property type="evidence" value="ECO:0007669"/>
    <property type="project" value="InterPro"/>
</dbReference>
<dbReference type="InterPro" id="IPR001199">
    <property type="entry name" value="Cyt_B5-like_heme/steroid-bd"/>
</dbReference>
<dbReference type="AlphaFoldDB" id="A0A9N8H5W0"/>
<dbReference type="Gene3D" id="3.50.50.60">
    <property type="entry name" value="FAD/NAD(P)-binding domain"/>
    <property type="match status" value="1"/>
</dbReference>
<dbReference type="GO" id="GO:0005789">
    <property type="term" value="C:endoplasmic reticulum membrane"/>
    <property type="evidence" value="ECO:0007669"/>
    <property type="project" value="UniProtKB-SubCell"/>
</dbReference>
<evidence type="ECO:0000256" key="1">
    <source>
        <dbReference type="ARBA" id="ARBA00001974"/>
    </source>
</evidence>
<dbReference type="InterPro" id="IPR010960">
    <property type="entry name" value="Flavocytochrome_c"/>
</dbReference>
<feature type="region of interest" description="Disordered" evidence="15">
    <location>
        <begin position="153"/>
        <end position="172"/>
    </location>
</feature>
<dbReference type="InterPro" id="IPR003953">
    <property type="entry name" value="FAD-dep_OxRdtase_2_FAD-bd"/>
</dbReference>
<sequence>MRHHQLLPLSVIGVSLVLALTQATPTITSSASPVATLLPTAPSADAQAGPIDDTQCNIEELEQANDSQLYTILQELVLRTEFFQHFAVDLEQTCPLSKEDSEQEEEEEFECAGGPAEPDPLLDAFGMAEEEPAEPACHVDTSAQEFQADNPFMTTATSSTTSSPSNTPHTQSQALYELSKQGFQSKEQAGAFQWKQQTDLVEPKPLGAKNKENQDTPVTSSTTSKQSAKTTNIKKEEEDDCALDIDADHNNGQQQWLPEAFWMDMCSHVTAGGTTKIVNLALNPERNTGYNGTHLWNAIYQENCIGIASTNSNTNTNTQDKSVLPFVDDNNKEVQPRCFEERVLYRLLSGLHTSTTLSIAKHYYMPSKRKGRINWEPNPQYFMERFKDHPEYIRNLHFSYVVLLRALKKATPFLYNYEIRTGNIVQDEAATILLKRLLDSSILQSCSSVFGAFDETLMFRQELENTNESDAIALQQSFKGVFHNISSILDCVQCQQCKLHGKMAMLGYGTALKILFIKPSALQLERNEIVAFINTLAKLSQSIREVRELTHLYWMREQEKQQREIDKATLNATTVSSHAESIPITKAGWDSWNTVDGAIGAIAALERQKLISVEQEAQLVTLAIEQRDPVLLILTKHYFSSSPDDSQADLVKLRDLLQARGLLDGTVTAVTVPVDPLDYPDAVVVGSGLAGLAAALNILDRGGYVVLLEKEHLLGGNSNKASSGINACCPGQNNNTSSKSDALAAADSVEIFTNDTIRSAGTAARPDLIQVLVSNSESAVEWLQSRVGVDLSLKAQLGGHSSKRTHRPSNGMAGAEIIYGMQKAVRKYEKKGQVRILVDTKVTQLITEESDLEADKFNEKTVVGVEYENMKDPGTKVTLMAPHIIMATGGFASDRRPKESYLSQYRPELLQFPTTAGAFSTGDGIALATSLGADTASMDQVQIHPTGWVDPTDPKNPSKTLAAELMRGVGGILLNDKGQRFCNELGTRAYVTDKMLAHNWKYYMTSKWDANSEIPTFALVLSSAASSDAKKHVDLYSHKGLLKRLEGVQALADWMGQPVKTVASALNKYQADADKGKDEYGKTTFRGQFGKDLTKEIFYAGTVSPVLHYCMGGITIDTDGNVLDTQKRIISGLHAAGEVTGGVHGNNRLAGNSLLECTVFGSLVGRNLPLQERQVTEQQRVKATSGDEPASNSPSSDSKKRQVSREELAQHNTPEDCWVAIHGVVYDLTEFAEEHPAGPASIRELAGQDGTEAFAAVHNQNILEDFDEDRIGILV</sequence>
<dbReference type="PANTHER" id="PTHR43400">
    <property type="entry name" value="FUMARATE REDUCTASE"/>
    <property type="match status" value="1"/>
</dbReference>
<feature type="signal peptide" evidence="16">
    <location>
        <begin position="1"/>
        <end position="23"/>
    </location>
</feature>
<dbReference type="InterPro" id="IPR037192">
    <property type="entry name" value="ERO1-like_sf"/>
</dbReference>
<evidence type="ECO:0000256" key="15">
    <source>
        <dbReference type="SAM" id="MobiDB-lite"/>
    </source>
</evidence>
<dbReference type="Pfam" id="PF00890">
    <property type="entry name" value="FAD_binding_2"/>
    <property type="match status" value="1"/>
</dbReference>
<evidence type="ECO:0000313" key="19">
    <source>
        <dbReference type="Proteomes" id="UP001153069"/>
    </source>
</evidence>
<dbReference type="InterPro" id="IPR007266">
    <property type="entry name" value="Ero1"/>
</dbReference>
<evidence type="ECO:0000256" key="10">
    <source>
        <dbReference type="ARBA" id="ARBA00023002"/>
    </source>
</evidence>
<dbReference type="OrthoDB" id="10252157at2759"/>
<dbReference type="InterPro" id="IPR027477">
    <property type="entry name" value="Succ_DH/fumarate_Rdtase_cat_sf"/>
</dbReference>
<dbReference type="SUPFAM" id="SSF110019">
    <property type="entry name" value="ERO1-like"/>
    <property type="match status" value="1"/>
</dbReference>
<comment type="cofactor">
    <cofactor evidence="1">
        <name>FAD</name>
        <dbReference type="ChEBI" id="CHEBI:57692"/>
    </cofactor>
</comment>
<keyword evidence="7" id="KW-0256">Endoplasmic reticulum</keyword>
<keyword evidence="11" id="KW-0472">Membrane</keyword>
<proteinExistence type="inferred from homology"/>
<keyword evidence="10" id="KW-0560">Oxidoreductase</keyword>
<evidence type="ECO:0000256" key="14">
    <source>
        <dbReference type="ARBA" id="ARBA00023284"/>
    </source>
</evidence>
<keyword evidence="5" id="KW-0285">Flavoprotein</keyword>
<dbReference type="Pfam" id="PF00173">
    <property type="entry name" value="Cyt-b5"/>
    <property type="match status" value="1"/>
</dbReference>
<accession>A0A9N8H5W0</accession>
<evidence type="ECO:0000256" key="2">
    <source>
        <dbReference type="ARBA" id="ARBA00004367"/>
    </source>
</evidence>
<keyword evidence="9" id="KW-0249">Electron transport</keyword>
<reference evidence="18" key="1">
    <citation type="submission" date="2020-06" db="EMBL/GenBank/DDBJ databases">
        <authorList>
            <consortium name="Plant Systems Biology data submission"/>
        </authorList>
    </citation>
    <scope>NUCLEOTIDE SEQUENCE</scope>
    <source>
        <strain evidence="18">D6</strain>
    </source>
</reference>
<feature type="region of interest" description="Disordered" evidence="15">
    <location>
        <begin position="96"/>
        <end position="119"/>
    </location>
</feature>
<dbReference type="GO" id="GO:0015035">
    <property type="term" value="F:protein-disulfide reductase activity"/>
    <property type="evidence" value="ECO:0007669"/>
    <property type="project" value="InterPro"/>
</dbReference>
<evidence type="ECO:0000256" key="12">
    <source>
        <dbReference type="ARBA" id="ARBA00023157"/>
    </source>
</evidence>
<feature type="compositionally biased region" description="Acidic residues" evidence="15">
    <location>
        <begin position="101"/>
        <end position="110"/>
    </location>
</feature>
<keyword evidence="12" id="KW-1015">Disulfide bond</keyword>
<dbReference type="GO" id="GO:0010181">
    <property type="term" value="F:FMN binding"/>
    <property type="evidence" value="ECO:0007669"/>
    <property type="project" value="InterPro"/>
</dbReference>
<keyword evidence="8" id="KW-0274">FAD</keyword>
<protein>
    <submittedName>
        <fullName evidence="18">ERO1-like protein alpha</fullName>
    </submittedName>
</protein>
<feature type="compositionally biased region" description="Low complexity" evidence="15">
    <location>
        <begin position="154"/>
        <end position="172"/>
    </location>
</feature>
<dbReference type="GO" id="GO:0034975">
    <property type="term" value="P:protein folding in endoplasmic reticulum"/>
    <property type="evidence" value="ECO:0007669"/>
    <property type="project" value="InterPro"/>
</dbReference>
<evidence type="ECO:0000256" key="4">
    <source>
        <dbReference type="ARBA" id="ARBA00022448"/>
    </source>
</evidence>
<dbReference type="Gene3D" id="3.90.700.10">
    <property type="entry name" value="Succinate dehydrogenase/fumarate reductase flavoprotein, catalytic domain"/>
    <property type="match status" value="1"/>
</dbReference>
<evidence type="ECO:0000256" key="9">
    <source>
        <dbReference type="ARBA" id="ARBA00022982"/>
    </source>
</evidence>
<dbReference type="PROSITE" id="PS50255">
    <property type="entry name" value="CYTOCHROME_B5_2"/>
    <property type="match status" value="1"/>
</dbReference>
<evidence type="ECO:0000256" key="7">
    <source>
        <dbReference type="ARBA" id="ARBA00022824"/>
    </source>
</evidence>
<feature type="chain" id="PRO_5040493682" evidence="16">
    <location>
        <begin position="24"/>
        <end position="1275"/>
    </location>
</feature>
<keyword evidence="19" id="KW-1185">Reference proteome</keyword>
<dbReference type="Proteomes" id="UP001153069">
    <property type="component" value="Unassembled WGS sequence"/>
</dbReference>
<dbReference type="Pfam" id="PF04137">
    <property type="entry name" value="ERO1"/>
    <property type="match status" value="1"/>
</dbReference>
<dbReference type="InterPro" id="IPR050315">
    <property type="entry name" value="FAD-oxidoreductase_2"/>
</dbReference>
<feature type="region of interest" description="Disordered" evidence="15">
    <location>
        <begin position="1174"/>
        <end position="1209"/>
    </location>
</feature>
<evidence type="ECO:0000256" key="8">
    <source>
        <dbReference type="ARBA" id="ARBA00022827"/>
    </source>
</evidence>
<keyword evidence="6 16" id="KW-0732">Signal</keyword>
<dbReference type="InterPro" id="IPR036188">
    <property type="entry name" value="FAD/NAD-bd_sf"/>
</dbReference>
<evidence type="ECO:0000313" key="18">
    <source>
        <dbReference type="EMBL" id="CAB9500982.1"/>
    </source>
</evidence>
<comment type="subcellular location">
    <subcellularLocation>
        <location evidence="2">Endoplasmic reticulum membrane</location>
        <topology evidence="2">Peripheral membrane protein</topology>
        <orientation evidence="2">Lumenal side</orientation>
    </subcellularLocation>
</comment>
<organism evidence="18 19">
    <name type="scientific">Seminavis robusta</name>
    <dbReference type="NCBI Taxonomy" id="568900"/>
    <lineage>
        <taxon>Eukaryota</taxon>
        <taxon>Sar</taxon>
        <taxon>Stramenopiles</taxon>
        <taxon>Ochrophyta</taxon>
        <taxon>Bacillariophyta</taxon>
        <taxon>Bacillariophyceae</taxon>
        <taxon>Bacillariophycidae</taxon>
        <taxon>Naviculales</taxon>
        <taxon>Naviculaceae</taxon>
        <taxon>Seminavis</taxon>
    </lineage>
</organism>
<dbReference type="EMBL" id="CAICTM010000096">
    <property type="protein sequence ID" value="CAB9500982.1"/>
    <property type="molecule type" value="Genomic_DNA"/>
</dbReference>
<keyword evidence="4" id="KW-0813">Transport</keyword>
<evidence type="ECO:0000256" key="3">
    <source>
        <dbReference type="ARBA" id="ARBA00008277"/>
    </source>
</evidence>
<dbReference type="SUPFAM" id="SSF56425">
    <property type="entry name" value="Succinate dehydrogenase/fumarate reductase flavoprotein, catalytic domain"/>
    <property type="match status" value="1"/>
</dbReference>
<dbReference type="Gene3D" id="3.10.120.10">
    <property type="entry name" value="Cytochrome b5-like heme/steroid binding domain"/>
    <property type="match status" value="1"/>
</dbReference>
<evidence type="ECO:0000256" key="6">
    <source>
        <dbReference type="ARBA" id="ARBA00022729"/>
    </source>
</evidence>
<evidence type="ECO:0000259" key="17">
    <source>
        <dbReference type="PROSITE" id="PS50255"/>
    </source>
</evidence>
<evidence type="ECO:0000256" key="13">
    <source>
        <dbReference type="ARBA" id="ARBA00023180"/>
    </source>
</evidence>
<keyword evidence="14" id="KW-0676">Redox-active center</keyword>
<feature type="region of interest" description="Disordered" evidence="15">
    <location>
        <begin position="205"/>
        <end position="239"/>
    </location>
</feature>
<evidence type="ECO:0000256" key="5">
    <source>
        <dbReference type="ARBA" id="ARBA00022630"/>
    </source>
</evidence>
<name>A0A9N8H5W0_9STRA</name>
<feature type="compositionally biased region" description="Basic and acidic residues" evidence="15">
    <location>
        <begin position="1197"/>
        <end position="1209"/>
    </location>
</feature>
<feature type="domain" description="Cytochrome b5 heme-binding" evidence="17">
    <location>
        <begin position="1200"/>
        <end position="1275"/>
    </location>
</feature>
<dbReference type="PANTHER" id="PTHR43400:SF1">
    <property type="entry name" value="FUMARATE REDUCTASE"/>
    <property type="match status" value="1"/>
</dbReference>
<dbReference type="SMART" id="SM01117">
    <property type="entry name" value="Cyt-b5"/>
    <property type="match status" value="1"/>
</dbReference>
<dbReference type="SUPFAM" id="SSF55856">
    <property type="entry name" value="Cytochrome b5-like heme/steroid binding domain"/>
    <property type="match status" value="1"/>
</dbReference>
<comment type="similarity">
    <text evidence="3">Belongs to the EROs family.</text>
</comment>